<dbReference type="STRING" id="1121455.SAMN02745728_00945"/>
<dbReference type="InterPro" id="IPR005358">
    <property type="entry name" value="Puta_zinc/iron-chelating_dom"/>
</dbReference>
<dbReference type="Pfam" id="PF03692">
    <property type="entry name" value="CxxCxxCC"/>
    <property type="match status" value="1"/>
</dbReference>
<gene>
    <name evidence="1" type="ORF">SAMN02745728_00945</name>
</gene>
<dbReference type="Proteomes" id="UP000186469">
    <property type="component" value="Unassembled WGS sequence"/>
</dbReference>
<accession>A0A1M7SH30</accession>
<evidence type="ECO:0000313" key="1">
    <source>
        <dbReference type="EMBL" id="SHN57760.1"/>
    </source>
</evidence>
<dbReference type="AlphaFoldDB" id="A0A1M7SH30"/>
<keyword evidence="2" id="KW-1185">Reference proteome</keyword>
<protein>
    <submittedName>
        <fullName evidence="1">Putative zinc-or iron-chelating domain-containing protein</fullName>
    </submittedName>
</protein>
<dbReference type="EMBL" id="FRDI01000003">
    <property type="protein sequence ID" value="SHN57760.1"/>
    <property type="molecule type" value="Genomic_DNA"/>
</dbReference>
<name>A0A1M7SH30_9BACT</name>
<sequence length="246" mass="28616">MTQFKNNNADLFEQLSSVQAKKQGNSLKQNNKVKGASKEKIGLFQRLALLYDNMQTAYNLVAKEAGLDCRGCKDNCCYSYFRHHTFVEWAYLWRGLQALPKDVYQKIYERAKKYVIETHLAESNNTIPRLACPLLDETSGRCELYEYRLMICRLHGTKNIMHLENSQKSESEILTESSSKIQTFPGCVRYVELMHNFENPPSLDRTEFYQELAKLEFEFRVKKNMLNSRIDLTIAEMIVSGIPKNK</sequence>
<dbReference type="OrthoDB" id="5430968at2"/>
<organism evidence="1 2">
    <name type="scientific">Desulfovibrio litoralis DSM 11393</name>
    <dbReference type="NCBI Taxonomy" id="1121455"/>
    <lineage>
        <taxon>Bacteria</taxon>
        <taxon>Pseudomonadati</taxon>
        <taxon>Thermodesulfobacteriota</taxon>
        <taxon>Desulfovibrionia</taxon>
        <taxon>Desulfovibrionales</taxon>
        <taxon>Desulfovibrionaceae</taxon>
        <taxon>Desulfovibrio</taxon>
    </lineage>
</organism>
<evidence type="ECO:0000313" key="2">
    <source>
        <dbReference type="Proteomes" id="UP000186469"/>
    </source>
</evidence>
<dbReference type="RefSeq" id="WP_084650589.1">
    <property type="nucleotide sequence ID" value="NZ_FRDI01000003.1"/>
</dbReference>
<proteinExistence type="predicted"/>
<reference evidence="1 2" key="1">
    <citation type="submission" date="2016-12" db="EMBL/GenBank/DDBJ databases">
        <authorList>
            <person name="Song W.-J."/>
            <person name="Kurnit D.M."/>
        </authorList>
    </citation>
    <scope>NUCLEOTIDE SEQUENCE [LARGE SCALE GENOMIC DNA]</scope>
    <source>
        <strain evidence="1 2">DSM 11393</strain>
    </source>
</reference>